<dbReference type="AlphaFoldDB" id="A0A9X5E9D5"/>
<keyword evidence="1" id="KW-1133">Transmembrane helix</keyword>
<feature type="transmembrane region" description="Helical" evidence="1">
    <location>
        <begin position="59"/>
        <end position="77"/>
    </location>
</feature>
<dbReference type="EMBL" id="JTJC03000010">
    <property type="protein sequence ID" value="NHC37691.1"/>
    <property type="molecule type" value="Genomic_DNA"/>
</dbReference>
<protein>
    <submittedName>
        <fullName evidence="2">Uncharacterized protein</fullName>
    </submittedName>
</protein>
<dbReference type="OrthoDB" id="515259at2"/>
<feature type="transmembrane region" description="Helical" evidence="1">
    <location>
        <begin position="98"/>
        <end position="119"/>
    </location>
</feature>
<keyword evidence="1" id="KW-0812">Transmembrane</keyword>
<reference evidence="2 3" key="1">
    <citation type="journal article" date="2015" name="Genome Announc.">
        <title>Draft Genome Sequence of the Terrestrial Cyanobacterium Scytonema millei VB511283, Isolated from Eastern India.</title>
        <authorList>
            <person name="Sen D."/>
            <person name="Chandrababunaidu M.M."/>
            <person name="Singh D."/>
            <person name="Sanghi N."/>
            <person name="Ghorai A."/>
            <person name="Mishra G.P."/>
            <person name="Madduluri M."/>
            <person name="Adhikary S.P."/>
            <person name="Tripathy S."/>
        </authorList>
    </citation>
    <scope>NUCLEOTIDE SEQUENCE [LARGE SCALE GENOMIC DNA]</scope>
    <source>
        <strain evidence="2 3">VB511283</strain>
    </source>
</reference>
<evidence type="ECO:0000256" key="1">
    <source>
        <dbReference type="SAM" id="Phobius"/>
    </source>
</evidence>
<keyword evidence="3" id="KW-1185">Reference proteome</keyword>
<proteinExistence type="predicted"/>
<dbReference type="RefSeq" id="WP_039713049.1">
    <property type="nucleotide sequence ID" value="NZ_JTJC03000010.1"/>
</dbReference>
<sequence>MTQQQNPPPTQQQSTSQQQTALGRRTKRILMNVWETLDLLGSALMGDLWRTVYLSIQDAIALSILLRIPGAIGHWIIGKDFSSFDLCLQENALGASRYACFIIVASDFALWIVLAGRIIGRFWVDLSDLRKNKGGGSHGSGQP</sequence>
<gene>
    <name evidence="2" type="ORF">QH73_0024150</name>
</gene>
<organism evidence="2 3">
    <name type="scientific">Scytonema millei VB511283</name>
    <dbReference type="NCBI Taxonomy" id="1245923"/>
    <lineage>
        <taxon>Bacteria</taxon>
        <taxon>Bacillati</taxon>
        <taxon>Cyanobacteriota</taxon>
        <taxon>Cyanophyceae</taxon>
        <taxon>Nostocales</taxon>
        <taxon>Scytonemataceae</taxon>
        <taxon>Scytonema</taxon>
    </lineage>
</organism>
<evidence type="ECO:0000313" key="2">
    <source>
        <dbReference type="EMBL" id="NHC37691.1"/>
    </source>
</evidence>
<name>A0A9X5E9D5_9CYAN</name>
<evidence type="ECO:0000313" key="3">
    <source>
        <dbReference type="Proteomes" id="UP000031532"/>
    </source>
</evidence>
<comment type="caution">
    <text evidence="2">The sequence shown here is derived from an EMBL/GenBank/DDBJ whole genome shotgun (WGS) entry which is preliminary data.</text>
</comment>
<dbReference type="Proteomes" id="UP000031532">
    <property type="component" value="Unassembled WGS sequence"/>
</dbReference>
<accession>A0A9X5E9D5</accession>
<keyword evidence="1" id="KW-0472">Membrane</keyword>